<dbReference type="Gene3D" id="3.40.50.10490">
    <property type="entry name" value="Glucose-6-phosphate isomerase like protein, domain 1"/>
    <property type="match status" value="1"/>
</dbReference>
<dbReference type="Pfam" id="PF13580">
    <property type="entry name" value="SIS_2"/>
    <property type="match status" value="1"/>
</dbReference>
<comment type="caution">
    <text evidence="2">The sequence shown here is derived from an EMBL/GenBank/DDBJ whole genome shotgun (WGS) entry which is preliminary data.</text>
</comment>
<dbReference type="InterPro" id="IPR001347">
    <property type="entry name" value="SIS_dom"/>
</dbReference>
<dbReference type="PROSITE" id="PS51464">
    <property type="entry name" value="SIS"/>
    <property type="match status" value="1"/>
</dbReference>
<name>A0A927GX82_9GAMM</name>
<evidence type="ECO:0000259" key="1">
    <source>
        <dbReference type="PROSITE" id="PS51464"/>
    </source>
</evidence>
<feature type="domain" description="SIS" evidence="1">
    <location>
        <begin position="36"/>
        <end position="198"/>
    </location>
</feature>
<dbReference type="InterPro" id="IPR035461">
    <property type="entry name" value="GmhA/DiaA"/>
</dbReference>
<evidence type="ECO:0000313" key="2">
    <source>
        <dbReference type="EMBL" id="MBD2859727.1"/>
    </source>
</evidence>
<sequence length="200" mass="22099">MEASEQVVELFHRHIESCMYTMESLCEELGKASQLIVECMLNERKIICCGEGSQALIAQHLSSNLLNHFQHERPALPAMNLCSDAASMTAIALQSGYNDIYANQIRALGQAGDCLFLPYQGSGSPMMLRCIQAAQERQLRIITMSNSPEGSASAILQPEDIELVFPVKDTARLTEMQLVAVHAICELIDTQLFGHMTPEQ</sequence>
<organism evidence="2 3">
    <name type="scientific">Spongiibacter pelagi</name>
    <dbReference type="NCBI Taxonomy" id="2760804"/>
    <lineage>
        <taxon>Bacteria</taxon>
        <taxon>Pseudomonadati</taxon>
        <taxon>Pseudomonadota</taxon>
        <taxon>Gammaproteobacteria</taxon>
        <taxon>Cellvibrionales</taxon>
        <taxon>Spongiibacteraceae</taxon>
        <taxon>Spongiibacter</taxon>
    </lineage>
</organism>
<proteinExistence type="predicted"/>
<dbReference type="SUPFAM" id="SSF53697">
    <property type="entry name" value="SIS domain"/>
    <property type="match status" value="1"/>
</dbReference>
<reference evidence="2" key="1">
    <citation type="submission" date="2020-09" db="EMBL/GenBank/DDBJ databases">
        <authorList>
            <person name="Yoon J.-W."/>
        </authorList>
    </citation>
    <scope>NUCLEOTIDE SEQUENCE</scope>
    <source>
        <strain evidence="2">KMU-158</strain>
    </source>
</reference>
<dbReference type="PANTHER" id="PTHR30390">
    <property type="entry name" value="SEDOHEPTULOSE 7-PHOSPHATE ISOMERASE / DNAA INITIATOR-ASSOCIATING FACTOR FOR REPLICATION INITIATION"/>
    <property type="match status" value="1"/>
</dbReference>
<dbReference type="CDD" id="cd05006">
    <property type="entry name" value="SIS_GmhA"/>
    <property type="match status" value="1"/>
</dbReference>
<dbReference type="GO" id="GO:0097367">
    <property type="term" value="F:carbohydrate derivative binding"/>
    <property type="evidence" value="ECO:0007669"/>
    <property type="project" value="InterPro"/>
</dbReference>
<dbReference type="EMBL" id="JACXLD010000007">
    <property type="protein sequence ID" value="MBD2859727.1"/>
    <property type="molecule type" value="Genomic_DNA"/>
</dbReference>
<dbReference type="GO" id="GO:1901135">
    <property type="term" value="P:carbohydrate derivative metabolic process"/>
    <property type="evidence" value="ECO:0007669"/>
    <property type="project" value="InterPro"/>
</dbReference>
<dbReference type="InterPro" id="IPR050099">
    <property type="entry name" value="SIS_GmhA/DiaA_subfam"/>
</dbReference>
<dbReference type="PANTHER" id="PTHR30390:SF6">
    <property type="entry name" value="DNAA INITIATOR-ASSOCIATING PROTEIN DIAA"/>
    <property type="match status" value="1"/>
</dbReference>
<keyword evidence="3" id="KW-1185">Reference proteome</keyword>
<accession>A0A927GX82</accession>
<gene>
    <name evidence="2" type="ORF">IB286_12005</name>
</gene>
<protein>
    <submittedName>
        <fullName evidence="2">SIS domain-containing protein</fullName>
    </submittedName>
</protein>
<dbReference type="Proteomes" id="UP000610558">
    <property type="component" value="Unassembled WGS sequence"/>
</dbReference>
<dbReference type="AlphaFoldDB" id="A0A927GX82"/>
<evidence type="ECO:0000313" key="3">
    <source>
        <dbReference type="Proteomes" id="UP000610558"/>
    </source>
</evidence>
<dbReference type="RefSeq" id="WP_190765869.1">
    <property type="nucleotide sequence ID" value="NZ_JACXLD010000007.1"/>
</dbReference>
<dbReference type="InterPro" id="IPR046348">
    <property type="entry name" value="SIS_dom_sf"/>
</dbReference>